<dbReference type="AlphaFoldDB" id="A0A1B0BC89"/>
<dbReference type="EMBL" id="JXJN01011898">
    <property type="status" value="NOT_ANNOTATED_CDS"/>
    <property type="molecule type" value="Genomic_DNA"/>
</dbReference>
<protein>
    <submittedName>
        <fullName evidence="1">Uncharacterized protein</fullName>
    </submittedName>
</protein>
<dbReference type="EnsemblMetazoa" id="GPPI025490-RA">
    <property type="protein sequence ID" value="GPPI025490-PA"/>
    <property type="gene ID" value="GPPI025490"/>
</dbReference>
<evidence type="ECO:0000313" key="2">
    <source>
        <dbReference type="Proteomes" id="UP000092460"/>
    </source>
</evidence>
<evidence type="ECO:0000313" key="1">
    <source>
        <dbReference type="EnsemblMetazoa" id="GPPI025490-PA"/>
    </source>
</evidence>
<name>A0A1B0BC89_9MUSC</name>
<dbReference type="EMBL" id="JXJN01011899">
    <property type="status" value="NOT_ANNOTATED_CDS"/>
    <property type="molecule type" value="Genomic_DNA"/>
</dbReference>
<dbReference type="VEuPathDB" id="VectorBase:GPPI025490"/>
<sequence>MSTGVKSYSNFTCDATMGANAPRRLCKDMRTTVQEASQSEIVLAVEKHLSSFLSGFARHGYL</sequence>
<reference evidence="2" key="1">
    <citation type="submission" date="2015-01" db="EMBL/GenBank/DDBJ databases">
        <authorList>
            <person name="Aksoy S."/>
            <person name="Warren W."/>
            <person name="Wilson R.K."/>
        </authorList>
    </citation>
    <scope>NUCLEOTIDE SEQUENCE [LARGE SCALE GENOMIC DNA]</scope>
    <source>
        <strain evidence="2">IAEA</strain>
    </source>
</reference>
<accession>A0A1B0BC89</accession>
<dbReference type="Proteomes" id="UP000092460">
    <property type="component" value="Unassembled WGS sequence"/>
</dbReference>
<proteinExistence type="predicted"/>
<reference evidence="1" key="2">
    <citation type="submission" date="2020-05" db="UniProtKB">
        <authorList>
            <consortium name="EnsemblMetazoa"/>
        </authorList>
    </citation>
    <scope>IDENTIFICATION</scope>
    <source>
        <strain evidence="1">IAEA</strain>
    </source>
</reference>
<organism evidence="1 2">
    <name type="scientific">Glossina palpalis gambiensis</name>
    <dbReference type="NCBI Taxonomy" id="67801"/>
    <lineage>
        <taxon>Eukaryota</taxon>
        <taxon>Metazoa</taxon>
        <taxon>Ecdysozoa</taxon>
        <taxon>Arthropoda</taxon>
        <taxon>Hexapoda</taxon>
        <taxon>Insecta</taxon>
        <taxon>Pterygota</taxon>
        <taxon>Neoptera</taxon>
        <taxon>Endopterygota</taxon>
        <taxon>Diptera</taxon>
        <taxon>Brachycera</taxon>
        <taxon>Muscomorpha</taxon>
        <taxon>Hippoboscoidea</taxon>
        <taxon>Glossinidae</taxon>
        <taxon>Glossina</taxon>
    </lineage>
</organism>
<keyword evidence="2" id="KW-1185">Reference proteome</keyword>